<protein>
    <recommendedName>
        <fullName evidence="3">Polyketide cyclase</fullName>
    </recommendedName>
</protein>
<name>A0A511D206_9PSEU</name>
<dbReference type="RefSeq" id="WP_147201103.1">
    <property type="nucleotide sequence ID" value="NZ_AUII01000005.1"/>
</dbReference>
<accession>A0A511D206</accession>
<evidence type="ECO:0008006" key="3">
    <source>
        <dbReference type="Google" id="ProtNLM"/>
    </source>
</evidence>
<organism evidence="1 2">
    <name type="scientific">Pseudonocardia asaccharolytica DSM 44247 = NBRC 16224</name>
    <dbReference type="NCBI Taxonomy" id="1123024"/>
    <lineage>
        <taxon>Bacteria</taxon>
        <taxon>Bacillati</taxon>
        <taxon>Actinomycetota</taxon>
        <taxon>Actinomycetes</taxon>
        <taxon>Pseudonocardiales</taxon>
        <taxon>Pseudonocardiaceae</taxon>
        <taxon>Pseudonocardia</taxon>
    </lineage>
</organism>
<evidence type="ECO:0000313" key="1">
    <source>
        <dbReference type="EMBL" id="GEL18821.1"/>
    </source>
</evidence>
<gene>
    <name evidence="1" type="ORF">PA7_26580</name>
</gene>
<reference evidence="1 2" key="1">
    <citation type="submission" date="2019-07" db="EMBL/GenBank/DDBJ databases">
        <title>Whole genome shotgun sequence of Pseudonocardia asaccharolytica NBRC 16224.</title>
        <authorList>
            <person name="Hosoyama A."/>
            <person name="Uohara A."/>
            <person name="Ohji S."/>
            <person name="Ichikawa N."/>
        </authorList>
    </citation>
    <scope>NUCLEOTIDE SEQUENCE [LARGE SCALE GENOMIC DNA]</scope>
    <source>
        <strain evidence="1 2">NBRC 16224</strain>
    </source>
</reference>
<comment type="caution">
    <text evidence="1">The sequence shown here is derived from an EMBL/GenBank/DDBJ whole genome shotgun (WGS) entry which is preliminary data.</text>
</comment>
<dbReference type="AlphaFoldDB" id="A0A511D206"/>
<dbReference type="OrthoDB" id="3255669at2"/>
<proteinExistence type="predicted"/>
<dbReference type="SUPFAM" id="SSF55961">
    <property type="entry name" value="Bet v1-like"/>
    <property type="match status" value="1"/>
</dbReference>
<dbReference type="EMBL" id="BJVI01000026">
    <property type="protein sequence ID" value="GEL18821.1"/>
    <property type="molecule type" value="Genomic_DNA"/>
</dbReference>
<keyword evidence="2" id="KW-1185">Reference proteome</keyword>
<evidence type="ECO:0000313" key="2">
    <source>
        <dbReference type="Proteomes" id="UP000321328"/>
    </source>
</evidence>
<dbReference type="Proteomes" id="UP000321328">
    <property type="component" value="Unassembled WGS sequence"/>
</dbReference>
<sequence length="157" mass="17748">MWPWVAQIGQGRGWFYSYAALENLVGCDIRSADRVVPEWQDLRVGDPVSLHPDMALRVAAIEAPRSLVLHGGVPIDAIPPPYDFTWAFVVRERPDGSSRLLVRERWTYTRWWAPILVEPVEIVSSVMHQKMLRGIRDRAERAAAYDLAPDGWAATAA</sequence>
<dbReference type="STRING" id="1123024.GCA_000423625_01744"/>